<evidence type="ECO:0000313" key="7">
    <source>
        <dbReference type="Proteomes" id="UP000013523"/>
    </source>
</evidence>
<proteinExistence type="inferred from homology"/>
<dbReference type="InterPro" id="IPR017871">
    <property type="entry name" value="ABC_transporter-like_CS"/>
</dbReference>
<evidence type="ECO:0000259" key="5">
    <source>
        <dbReference type="PROSITE" id="PS50893"/>
    </source>
</evidence>
<dbReference type="PATRIC" id="fig|86416.3.peg.4791"/>
<dbReference type="PROSITE" id="PS50893">
    <property type="entry name" value="ABC_TRANSPORTER_2"/>
    <property type="match status" value="1"/>
</dbReference>
<dbReference type="InterPro" id="IPR027417">
    <property type="entry name" value="P-loop_NTPase"/>
</dbReference>
<dbReference type="PANTHER" id="PTHR43117">
    <property type="entry name" value="OSMOPROTECTANT IMPORT ATP-BINDING PROTEIN OSMV"/>
    <property type="match status" value="1"/>
</dbReference>
<feature type="domain" description="ABC transporter" evidence="5">
    <location>
        <begin position="86"/>
        <end position="318"/>
    </location>
</feature>
<dbReference type="EMBL" id="CP003261">
    <property type="protein sequence ID" value="AGK99481.1"/>
    <property type="molecule type" value="Genomic_DNA"/>
</dbReference>
<dbReference type="AlphaFoldDB" id="R4KCS7"/>
<keyword evidence="2" id="KW-0813">Transport</keyword>
<dbReference type="Pfam" id="PF00005">
    <property type="entry name" value="ABC_tran"/>
    <property type="match status" value="1"/>
</dbReference>
<sequence>MDNTINEELLSMVITDLINKYPYAINFFDSIGLKEFDRKLTIKELEASFSDEVLDNLGIGREQISDNFIAFMKDMGKLDDNESDGVHSVTIIGGYNKLKERENISITLKKGEIISIVGPTGSGKSRLLEDIECLAQGDTPTKRQILVNGKVPEEDKRFSIENKLIAQLSQNMNFIMDVSTSEFITRHAKSRKIENVEEIVEAIIKCANDLAGEKFSPEVPVTQLSGGQSRALMIADTALLSKSPIVLIDEIENAGVDRKKAIEFLVKKEKIVLMSTHDPILALMGNKRIVIKNGGISKIINTSEVEKNNLELLSKFDYKILELRNLLRTGKEIDFNVKEYLKIE</sequence>
<organism evidence="6 7">
    <name type="scientific">Clostridium pasteurianum BC1</name>
    <dbReference type="NCBI Taxonomy" id="86416"/>
    <lineage>
        <taxon>Bacteria</taxon>
        <taxon>Bacillati</taxon>
        <taxon>Bacillota</taxon>
        <taxon>Clostridia</taxon>
        <taxon>Eubacteriales</taxon>
        <taxon>Clostridiaceae</taxon>
        <taxon>Clostridium</taxon>
    </lineage>
</organism>
<dbReference type="InterPro" id="IPR003593">
    <property type="entry name" value="AAA+_ATPase"/>
</dbReference>
<dbReference type="PROSITE" id="PS00211">
    <property type="entry name" value="ABC_TRANSPORTER_1"/>
    <property type="match status" value="1"/>
</dbReference>
<dbReference type="RefSeq" id="WP_015617747.1">
    <property type="nucleotide sequence ID" value="NC_021182.1"/>
</dbReference>
<protein>
    <submittedName>
        <fullName evidence="6">ABC-type antimicrobial peptide transport system, ATPase component</fullName>
    </submittedName>
</protein>
<dbReference type="GO" id="GO:0016887">
    <property type="term" value="F:ATP hydrolysis activity"/>
    <property type="evidence" value="ECO:0007669"/>
    <property type="project" value="InterPro"/>
</dbReference>
<dbReference type="STRING" id="86416.Clopa_4798"/>
<dbReference type="GO" id="GO:0005524">
    <property type="term" value="F:ATP binding"/>
    <property type="evidence" value="ECO:0007669"/>
    <property type="project" value="UniProtKB-KW"/>
</dbReference>
<accession>R4KCS7</accession>
<dbReference type="HOGENOM" id="CLU_072513_0_0_9"/>
<evidence type="ECO:0000256" key="4">
    <source>
        <dbReference type="ARBA" id="ARBA00022840"/>
    </source>
</evidence>
<evidence type="ECO:0000313" key="6">
    <source>
        <dbReference type="EMBL" id="AGK99481.1"/>
    </source>
</evidence>
<dbReference type="eggNOG" id="COG1136">
    <property type="taxonomic scope" value="Bacteria"/>
</dbReference>
<dbReference type="Proteomes" id="UP000013523">
    <property type="component" value="Chromosome"/>
</dbReference>
<dbReference type="SMART" id="SM00382">
    <property type="entry name" value="AAA"/>
    <property type="match status" value="1"/>
</dbReference>
<comment type="similarity">
    <text evidence="1">Belongs to the ABC transporter superfamily.</text>
</comment>
<keyword evidence="7" id="KW-1185">Reference proteome</keyword>
<evidence type="ECO:0000256" key="2">
    <source>
        <dbReference type="ARBA" id="ARBA00022448"/>
    </source>
</evidence>
<dbReference type="Gene3D" id="3.40.50.300">
    <property type="entry name" value="P-loop containing nucleotide triphosphate hydrolases"/>
    <property type="match status" value="1"/>
</dbReference>
<keyword evidence="4" id="KW-0067">ATP-binding</keyword>
<evidence type="ECO:0000256" key="3">
    <source>
        <dbReference type="ARBA" id="ARBA00022741"/>
    </source>
</evidence>
<dbReference type="InterPro" id="IPR003439">
    <property type="entry name" value="ABC_transporter-like_ATP-bd"/>
</dbReference>
<dbReference type="SUPFAM" id="SSF52540">
    <property type="entry name" value="P-loop containing nucleoside triphosphate hydrolases"/>
    <property type="match status" value="1"/>
</dbReference>
<keyword evidence="3" id="KW-0547">Nucleotide-binding</keyword>
<dbReference type="OrthoDB" id="9776556at2"/>
<name>R4KCS7_CLOPA</name>
<dbReference type="PANTHER" id="PTHR43117:SF4">
    <property type="entry name" value="OSMOPROTECTANT IMPORT ATP-BINDING PROTEIN OSMV"/>
    <property type="match status" value="1"/>
</dbReference>
<reference evidence="6 7" key="1">
    <citation type="submission" date="2012-01" db="EMBL/GenBank/DDBJ databases">
        <title>Complete sequence of chromosome of Clostridium pasteurianum BC1.</title>
        <authorList>
            <consortium name="US DOE Joint Genome Institute"/>
            <person name="Lucas S."/>
            <person name="Han J."/>
            <person name="Lapidus A."/>
            <person name="Cheng J.-F."/>
            <person name="Goodwin L."/>
            <person name="Pitluck S."/>
            <person name="Peters L."/>
            <person name="Mikhailova N."/>
            <person name="Teshima H."/>
            <person name="Detter J.C."/>
            <person name="Han C."/>
            <person name="Tapia R."/>
            <person name="Land M."/>
            <person name="Hauser L."/>
            <person name="Kyrpides N."/>
            <person name="Ivanova N."/>
            <person name="Pagani I."/>
            <person name="Dunn J."/>
            <person name="Taghavi S."/>
            <person name="Francis A."/>
            <person name="van der Lelie D."/>
            <person name="Woyke T."/>
        </authorList>
    </citation>
    <scope>NUCLEOTIDE SEQUENCE [LARGE SCALE GENOMIC DNA]</scope>
    <source>
        <strain evidence="6 7">BC1</strain>
    </source>
</reference>
<evidence type="ECO:0000256" key="1">
    <source>
        <dbReference type="ARBA" id="ARBA00005417"/>
    </source>
</evidence>
<dbReference type="KEGG" id="cpas:Clopa_4798"/>
<gene>
    <name evidence="6" type="ORF">Clopa_4798</name>
</gene>